<dbReference type="Proteomes" id="UP001371218">
    <property type="component" value="Unassembled WGS sequence"/>
</dbReference>
<sequence length="152" mass="16858">MLPPSNASTLQLNAASGKYLSWRTMVKPTEPVVLTASFDRLQPSDEWAPIINVCLLQSFADQEDVCLGLMPDSDMTALRARVTDFPEGEIRELSTSPDLELNKPVQLQLNLSLKRVEFLVNEKLLYVYESPVAHHGLSLVCSSAICTLLNVQ</sequence>
<organism evidence="1 2">
    <name type="scientific">Ideonella lacteola</name>
    <dbReference type="NCBI Taxonomy" id="2984193"/>
    <lineage>
        <taxon>Bacteria</taxon>
        <taxon>Pseudomonadati</taxon>
        <taxon>Pseudomonadota</taxon>
        <taxon>Betaproteobacteria</taxon>
        <taxon>Burkholderiales</taxon>
        <taxon>Sphaerotilaceae</taxon>
        <taxon>Ideonella</taxon>
    </lineage>
</organism>
<evidence type="ECO:0000313" key="2">
    <source>
        <dbReference type="Proteomes" id="UP001371218"/>
    </source>
</evidence>
<gene>
    <name evidence="1" type="ORF">AACH06_29980</name>
</gene>
<dbReference type="RefSeq" id="WP_341429501.1">
    <property type="nucleotide sequence ID" value="NZ_JBBUTG010000065.1"/>
</dbReference>
<keyword evidence="2" id="KW-1185">Reference proteome</keyword>
<dbReference type="EMBL" id="JBBUTG010000065">
    <property type="protein sequence ID" value="MEK8035067.1"/>
    <property type="molecule type" value="Genomic_DNA"/>
</dbReference>
<comment type="caution">
    <text evidence="1">The sequence shown here is derived from an EMBL/GenBank/DDBJ whole genome shotgun (WGS) entry which is preliminary data.</text>
</comment>
<evidence type="ECO:0000313" key="1">
    <source>
        <dbReference type="EMBL" id="MEK8035067.1"/>
    </source>
</evidence>
<reference evidence="1 2" key="1">
    <citation type="submission" date="2024-04" db="EMBL/GenBank/DDBJ databases">
        <title>Novel species of the genus Ideonella isolated from streams.</title>
        <authorList>
            <person name="Lu H."/>
        </authorList>
    </citation>
    <scope>NUCLEOTIDE SEQUENCE [LARGE SCALE GENOMIC DNA]</scope>
    <source>
        <strain evidence="1 2">DXS29W</strain>
    </source>
</reference>
<proteinExistence type="predicted"/>
<accession>A0ABU9BYJ8</accession>
<protein>
    <submittedName>
        <fullName evidence="1">Uncharacterized protein</fullName>
    </submittedName>
</protein>
<name>A0ABU9BYJ8_9BURK</name>